<evidence type="ECO:0000313" key="3">
    <source>
        <dbReference type="Proteomes" id="UP000075391"/>
    </source>
</evidence>
<evidence type="ECO:0000256" key="1">
    <source>
        <dbReference type="SAM" id="SignalP"/>
    </source>
</evidence>
<dbReference type="AlphaFoldDB" id="A0A150WV80"/>
<dbReference type="EMBL" id="LUKF01000002">
    <property type="protein sequence ID" value="KYG70363.1"/>
    <property type="molecule type" value="Genomic_DNA"/>
</dbReference>
<feature type="signal peptide" evidence="1">
    <location>
        <begin position="1"/>
        <end position="19"/>
    </location>
</feature>
<comment type="caution">
    <text evidence="2">The sequence shown here is derived from an EMBL/GenBank/DDBJ whole genome shotgun (WGS) entry which is preliminary data.</text>
</comment>
<keyword evidence="1" id="KW-0732">Signal</keyword>
<sequence length="382" mass="43171">MTSALIVLASLFTFRQAQAYPDFIGYAYSSCITCHYNGLGGGALNDYGRALYATEITARDIYPKNVDEEEIAAQSGFLGKKSLPWWVRPGIKYRGLWLKMDPGSQATSERFINMQNDVNLTFFFDKKQKYTLVTTPSYTGIEPYYGKTNTWFMKEYYLRYKQSNNLWWYVGQMDKAFGLRNVDHTAVNRRVITLGQFDQSQGVIAHFTYPDWDIAANAFFGNGAQEEPEKQKGYSVTGEYQVFEKFKIGGSFLSSESEQSKWNLLAFTTRMGLSKGSAIMAEAGFKERTNKLSGADAMLGTYALVETLVNVRRGYNILSVVEHSKEDIKKSSPEVMKWSLGALMFPLPRLELRAMATNAKVYADQTGSQDAWALQGQVHVSY</sequence>
<gene>
    <name evidence="2" type="ORF">AZI85_13980</name>
</gene>
<reference evidence="2 3" key="1">
    <citation type="submission" date="2016-03" db="EMBL/GenBank/DDBJ databases">
        <authorList>
            <person name="Ploux O."/>
        </authorList>
    </citation>
    <scope>NUCLEOTIDE SEQUENCE [LARGE SCALE GENOMIC DNA]</scope>
    <source>
        <strain evidence="2 3">BER2</strain>
    </source>
</reference>
<feature type="chain" id="PRO_5007573759" description="Cytochrome c domain-containing protein" evidence="1">
    <location>
        <begin position="20"/>
        <end position="382"/>
    </location>
</feature>
<dbReference type="SUPFAM" id="SSF56935">
    <property type="entry name" value="Porins"/>
    <property type="match status" value="1"/>
</dbReference>
<protein>
    <recommendedName>
        <fullName evidence="4">Cytochrome c domain-containing protein</fullName>
    </recommendedName>
</protein>
<name>A0A150WV80_BDEBC</name>
<dbReference type="Proteomes" id="UP000075391">
    <property type="component" value="Unassembled WGS sequence"/>
</dbReference>
<proteinExistence type="predicted"/>
<evidence type="ECO:0008006" key="4">
    <source>
        <dbReference type="Google" id="ProtNLM"/>
    </source>
</evidence>
<accession>A0A150WV80</accession>
<evidence type="ECO:0000313" key="2">
    <source>
        <dbReference type="EMBL" id="KYG70363.1"/>
    </source>
</evidence>
<organism evidence="2 3">
    <name type="scientific">Bdellovibrio bacteriovorus</name>
    <dbReference type="NCBI Taxonomy" id="959"/>
    <lineage>
        <taxon>Bacteria</taxon>
        <taxon>Pseudomonadati</taxon>
        <taxon>Bdellovibrionota</taxon>
        <taxon>Bdellovibrionia</taxon>
        <taxon>Bdellovibrionales</taxon>
        <taxon>Pseudobdellovibrionaceae</taxon>
        <taxon>Bdellovibrio</taxon>
    </lineage>
</organism>